<name>A0A345CPY1_9GAMM</name>
<protein>
    <submittedName>
        <fullName evidence="1">Uncharacterized protein</fullName>
    </submittedName>
</protein>
<reference evidence="1 2" key="1">
    <citation type="submission" date="2016-01" db="EMBL/GenBank/DDBJ databases">
        <authorList>
            <person name="Oliw E.H."/>
        </authorList>
    </citation>
    <scope>NUCLEOTIDE SEQUENCE [LARGE SCALE GENOMIC DNA]</scope>
    <source>
        <strain evidence="1 2">MDcuke</strain>
    </source>
</reference>
<dbReference type="AlphaFoldDB" id="A0A345CPY1"/>
<sequence length="73" mass="7970">MPAFGSICCKRLASSSNNAITCFKSCSFISSLRLIHPLANHPGLHMPRAATSWASCLFAVDGMKIKENCELRK</sequence>
<gene>
    <name evidence="1" type="ORF">AV903_04295</name>
</gene>
<proteinExistence type="predicted"/>
<evidence type="ECO:0000313" key="1">
    <source>
        <dbReference type="EMBL" id="AXF75498.1"/>
    </source>
</evidence>
<evidence type="ECO:0000313" key="2">
    <source>
        <dbReference type="Proteomes" id="UP000264980"/>
    </source>
</evidence>
<dbReference type="Proteomes" id="UP000264980">
    <property type="component" value="Chromosome"/>
</dbReference>
<organism evidence="1 2">
    <name type="scientific">Erwinia tracheiphila</name>
    <dbReference type="NCBI Taxonomy" id="65700"/>
    <lineage>
        <taxon>Bacteria</taxon>
        <taxon>Pseudomonadati</taxon>
        <taxon>Pseudomonadota</taxon>
        <taxon>Gammaproteobacteria</taxon>
        <taxon>Enterobacterales</taxon>
        <taxon>Erwiniaceae</taxon>
        <taxon>Erwinia</taxon>
    </lineage>
</organism>
<dbReference type="EMBL" id="CP013970">
    <property type="protein sequence ID" value="AXF75498.1"/>
    <property type="molecule type" value="Genomic_DNA"/>
</dbReference>
<accession>A0A345CPY1</accession>